<accession>A0A1H8YC36</accession>
<evidence type="ECO:0000313" key="1">
    <source>
        <dbReference type="EMBL" id="SEP49705.1"/>
    </source>
</evidence>
<dbReference type="AlphaFoldDB" id="A0A1H8YC36"/>
<keyword evidence="2" id="KW-1185">Reference proteome</keyword>
<reference evidence="2" key="1">
    <citation type="submission" date="2016-10" db="EMBL/GenBank/DDBJ databases">
        <authorList>
            <person name="Varghese N."/>
            <person name="Submissions S."/>
        </authorList>
    </citation>
    <scope>NUCLEOTIDE SEQUENCE [LARGE SCALE GENOMIC DNA]</scope>
    <source>
        <strain evidence="2">DSM 44993</strain>
    </source>
</reference>
<dbReference type="EMBL" id="FOEF01000013">
    <property type="protein sequence ID" value="SEP49705.1"/>
    <property type="molecule type" value="Genomic_DNA"/>
</dbReference>
<dbReference type="Proteomes" id="UP000198582">
    <property type="component" value="Unassembled WGS sequence"/>
</dbReference>
<sequence length="61" mass="6185">MSGFGWLGLVRRVASAVQEVGVSGSGLVKWLALVGPRCGVKGSCRAESSGVVAAGWVGPRE</sequence>
<protein>
    <submittedName>
        <fullName evidence="1">Uncharacterized protein</fullName>
    </submittedName>
</protein>
<proteinExistence type="predicted"/>
<gene>
    <name evidence="1" type="ORF">SAMN04489732_113173</name>
</gene>
<organism evidence="1 2">
    <name type="scientific">Amycolatopsis saalfeldensis</name>
    <dbReference type="NCBI Taxonomy" id="394193"/>
    <lineage>
        <taxon>Bacteria</taxon>
        <taxon>Bacillati</taxon>
        <taxon>Actinomycetota</taxon>
        <taxon>Actinomycetes</taxon>
        <taxon>Pseudonocardiales</taxon>
        <taxon>Pseudonocardiaceae</taxon>
        <taxon>Amycolatopsis</taxon>
    </lineage>
</organism>
<name>A0A1H8YC36_9PSEU</name>
<evidence type="ECO:0000313" key="2">
    <source>
        <dbReference type="Proteomes" id="UP000198582"/>
    </source>
</evidence>